<evidence type="ECO:0000313" key="2">
    <source>
        <dbReference type="Proteomes" id="UP000075881"/>
    </source>
</evidence>
<accession>A0A182KCU7</accession>
<keyword evidence="2" id="KW-1185">Reference proteome</keyword>
<reference evidence="2" key="1">
    <citation type="submission" date="2013-03" db="EMBL/GenBank/DDBJ databases">
        <title>The Genome Sequence of Anopheles christyi ACHKN1017.</title>
        <authorList>
            <consortium name="The Broad Institute Genomics Platform"/>
            <person name="Neafsey D.E."/>
            <person name="Besansky N."/>
            <person name="Walker B."/>
            <person name="Young S.K."/>
            <person name="Zeng Q."/>
            <person name="Gargeya S."/>
            <person name="Fitzgerald M."/>
            <person name="Haas B."/>
            <person name="Abouelleil A."/>
            <person name="Allen A.W."/>
            <person name="Alvarado L."/>
            <person name="Arachchi H.M."/>
            <person name="Berlin A.M."/>
            <person name="Chapman S.B."/>
            <person name="Gainer-Dewar J."/>
            <person name="Goldberg J."/>
            <person name="Griggs A."/>
            <person name="Gujja S."/>
            <person name="Hansen M."/>
            <person name="Howarth C."/>
            <person name="Imamovic A."/>
            <person name="Ireland A."/>
            <person name="Larimer J."/>
            <person name="McCowan C."/>
            <person name="Murphy C."/>
            <person name="Pearson M."/>
            <person name="Poon T.W."/>
            <person name="Priest M."/>
            <person name="Roberts A."/>
            <person name="Saif S."/>
            <person name="Shea T."/>
            <person name="Sisk P."/>
            <person name="Sykes S."/>
            <person name="Wortman J."/>
            <person name="Nusbaum C."/>
            <person name="Birren B."/>
        </authorList>
    </citation>
    <scope>NUCLEOTIDE SEQUENCE [LARGE SCALE GENOMIC DNA]</scope>
    <source>
        <strain evidence="2">ACHKN1017</strain>
    </source>
</reference>
<sequence>MSFGCTDSAFDIAESLKSSCSSLSRHGTSSTVVEISDTTGSNVSVFDKADRFKSSCSSLSRYETSSSSLLLTITHSVIVSLTTVSKVSVCEVDDSLKSSCSSLSRVSTIESSLTFTSSCLGTDTTDAKASVFEAAENLNSSCSSLSGVVGSTMSLITTISVEVSITTGSKASSFDLTESLKNSSSSAASTSSIGSEASAFDATEGFFSSMSRDGAISKGAVFDIAESLKSSRSSLYSCETSSTGLHQIQRQAFLKLLSLMLPKVSKALVLERKEAKPLPKESHIPTLLQWLSKTQSAVNLQFLLMIVFSATNGSIISSFDALESLKSSFSSSSENDTSSKGVSIAANSSVTFSDTVGFTSPACDASDSLKSSCSSLSGNGKFSSKSVGSKPSAFDVAEIQLVLKILPLKLPRVSKALALHCQDIELLQEEPQSLLPLPQHYPNELVLKLRPSLLLRASTVPAPQFLDKELLPI</sequence>
<dbReference type="AlphaFoldDB" id="A0A182KCU7"/>
<dbReference type="EnsemblMetazoa" id="ACHR008584-RA">
    <property type="protein sequence ID" value="ACHR008584-PA"/>
    <property type="gene ID" value="ACHR008584"/>
</dbReference>
<protein>
    <submittedName>
        <fullName evidence="1">Uncharacterized protein</fullName>
    </submittedName>
</protein>
<evidence type="ECO:0000313" key="1">
    <source>
        <dbReference type="EnsemblMetazoa" id="ACHR008584-PA"/>
    </source>
</evidence>
<name>A0A182KCU7_9DIPT</name>
<dbReference type="VEuPathDB" id="VectorBase:ACHR008584"/>
<reference evidence="1" key="2">
    <citation type="submission" date="2020-05" db="UniProtKB">
        <authorList>
            <consortium name="EnsemblMetazoa"/>
        </authorList>
    </citation>
    <scope>IDENTIFICATION</scope>
    <source>
        <strain evidence="1">ACHKN1017</strain>
    </source>
</reference>
<organism evidence="1 2">
    <name type="scientific">Anopheles christyi</name>
    <dbReference type="NCBI Taxonomy" id="43041"/>
    <lineage>
        <taxon>Eukaryota</taxon>
        <taxon>Metazoa</taxon>
        <taxon>Ecdysozoa</taxon>
        <taxon>Arthropoda</taxon>
        <taxon>Hexapoda</taxon>
        <taxon>Insecta</taxon>
        <taxon>Pterygota</taxon>
        <taxon>Neoptera</taxon>
        <taxon>Endopterygota</taxon>
        <taxon>Diptera</taxon>
        <taxon>Nematocera</taxon>
        <taxon>Culicoidea</taxon>
        <taxon>Culicidae</taxon>
        <taxon>Anophelinae</taxon>
        <taxon>Anopheles</taxon>
    </lineage>
</organism>
<dbReference type="STRING" id="43041.A0A182KCU7"/>
<dbReference type="Proteomes" id="UP000075881">
    <property type="component" value="Unassembled WGS sequence"/>
</dbReference>
<proteinExistence type="predicted"/>